<gene>
    <name evidence="6" type="primary">FAM83G</name>
</gene>
<dbReference type="FunFam" id="3.30.870.10:FF:000004">
    <property type="entry name" value="protein FAM83H isoform X2"/>
    <property type="match status" value="1"/>
</dbReference>
<dbReference type="GeneTree" id="ENSGT00940000157932"/>
<name>A0AAY4BWP0_9TELE</name>
<organism evidence="6 7">
    <name type="scientific">Denticeps clupeoides</name>
    <name type="common">denticle herring</name>
    <dbReference type="NCBI Taxonomy" id="299321"/>
    <lineage>
        <taxon>Eukaryota</taxon>
        <taxon>Metazoa</taxon>
        <taxon>Chordata</taxon>
        <taxon>Craniata</taxon>
        <taxon>Vertebrata</taxon>
        <taxon>Euteleostomi</taxon>
        <taxon>Actinopterygii</taxon>
        <taxon>Neopterygii</taxon>
        <taxon>Teleostei</taxon>
        <taxon>Clupei</taxon>
        <taxon>Clupeiformes</taxon>
        <taxon>Denticipitoidei</taxon>
        <taxon>Denticipitidae</taxon>
        <taxon>Denticeps</taxon>
    </lineage>
</organism>
<evidence type="ECO:0000313" key="7">
    <source>
        <dbReference type="Proteomes" id="UP000694580"/>
    </source>
</evidence>
<feature type="region of interest" description="Disordered" evidence="4">
    <location>
        <begin position="820"/>
        <end position="848"/>
    </location>
</feature>
<evidence type="ECO:0000256" key="2">
    <source>
        <dbReference type="ARBA" id="ARBA00006937"/>
    </source>
</evidence>
<proteinExistence type="inferred from homology"/>
<dbReference type="AlphaFoldDB" id="A0AAY4BWP0"/>
<accession>A0AAY4BWP0</accession>
<dbReference type="GO" id="GO:0005737">
    <property type="term" value="C:cytoplasm"/>
    <property type="evidence" value="ECO:0007669"/>
    <property type="project" value="UniProtKB-SubCell"/>
</dbReference>
<sequence>MALSQVQCLDDNHVNWRVSETKPEFFYSEEQRLALETLITGGREAFHSYLTKHKLRHFLSDVEMEELSHSVEQYRPGSEHRVEPVMEANKEDGQVSLQYWPDRSDVSCPDLDLGWPDTASYRGVTRVNVYTQPPASGQMHIKEVVRKTIAQAQKVIAIVMDMFTDVDIFKDLLDAGFKRKVAVYIIMEMSTVPHFISMCERAAMHREHLKYLRVRCIGGAEFYTRSAQKVQGTLGQRFMFVDGDRAVSGSYSFTWKASRLDRNLITVMTGQAVETFDRQFRELYLTSRGVNLSKMTLADPPEPDPTPIPAPTPVPSVAVARKLINPKYSLVTADTASRTSSDKASAKNSTNHIPVPEMQVVKQQKEPAETTHMHPGLLGLPKAELISYLPIWPEPDPPSDVIGFINIRDVSRPAPAHLMRSELAETSQAIRFTQLLPEAQQDTKRTHTDQQDTQRMHTGQQETLHTHTGQQNTQHMHTGQQDTQHTHTDQQETLHTHTGQQNTQHTHTGQQDTQHTHTSQQETQHTHADQQNTQHMHTGQQNTQHTHMGQQDTLHTHTSQQGNNHMYTSQQDSQHEHANQRLFQPTCTAKQIIQQTYADTQHTNTDQETPEHIHPDKNPSQHTNTEAQSESPAPPKPKPRTLRLHFTQSQGDVDVCVIPVQDIQTLPAFIPPSQPSTDQSKPLSIPSDNHGNNTGGTSALNDGDSVGSTQSDEYYECRETLLFNVQDTGSGHYGDRRLHSDGLNLMARFSQSLLDLRQQNTEPVERQNPRKREQLYLSASRSPVREAHGRMGGAKVAIANPVTFHGAKSRGGAYWQDRLFTPKRPQSGRESPPTMQTRAGRSPIRHSPGPAIMQYRTHMHVSHTHSPSRTQLHTHSPSPAHTHLHAHSHSESSTPFGIPFSKLSQIRNLRAKVMGSAGGAAGGQAPGGRI</sequence>
<evidence type="ECO:0000313" key="6">
    <source>
        <dbReference type="Ensembl" id="ENSDCDP00010024997.1"/>
    </source>
</evidence>
<feature type="compositionally biased region" description="Low complexity" evidence="4">
    <location>
        <begin position="496"/>
        <end position="523"/>
    </location>
</feature>
<evidence type="ECO:0000256" key="4">
    <source>
        <dbReference type="SAM" id="MobiDB-lite"/>
    </source>
</evidence>
<feature type="compositionally biased region" description="Low complexity" evidence="4">
    <location>
        <begin position="473"/>
        <end position="483"/>
    </location>
</feature>
<dbReference type="SUPFAM" id="SSF56024">
    <property type="entry name" value="Phospholipase D/nuclease"/>
    <property type="match status" value="1"/>
</dbReference>
<dbReference type="GO" id="GO:0019901">
    <property type="term" value="F:protein kinase binding"/>
    <property type="evidence" value="ECO:0007669"/>
    <property type="project" value="TreeGrafter"/>
</dbReference>
<dbReference type="InterPro" id="IPR050944">
    <property type="entry name" value="FAM83"/>
</dbReference>
<protein>
    <recommendedName>
        <fullName evidence="5">Scaffolding anchor of CK1 domain-containing protein</fullName>
    </recommendedName>
</protein>
<dbReference type="PANTHER" id="PTHR16181:SF29">
    <property type="entry name" value="PROTEIN FAM83A-RELATED"/>
    <property type="match status" value="1"/>
</dbReference>
<feature type="compositionally biased region" description="Basic and acidic residues" evidence="4">
    <location>
        <begin position="441"/>
        <end position="455"/>
    </location>
</feature>
<comment type="subcellular location">
    <subcellularLocation>
        <location evidence="1">Cytoplasm</location>
    </subcellularLocation>
</comment>
<feature type="compositionally biased region" description="Polar residues" evidence="4">
    <location>
        <begin position="456"/>
        <end position="472"/>
    </location>
</feature>
<dbReference type="InterPro" id="IPR012461">
    <property type="entry name" value="SACK1"/>
</dbReference>
<dbReference type="Gene3D" id="3.30.870.10">
    <property type="entry name" value="Endonuclease Chain A"/>
    <property type="match status" value="1"/>
</dbReference>
<feature type="compositionally biased region" description="Polar residues" evidence="4">
    <location>
        <begin position="620"/>
        <end position="631"/>
    </location>
</feature>
<evidence type="ECO:0000259" key="5">
    <source>
        <dbReference type="Pfam" id="PF07894"/>
    </source>
</evidence>
<evidence type="ECO:0000256" key="3">
    <source>
        <dbReference type="ARBA" id="ARBA00022490"/>
    </source>
</evidence>
<dbReference type="Pfam" id="PF07894">
    <property type="entry name" value="SACK1"/>
    <property type="match status" value="1"/>
</dbReference>
<feature type="region of interest" description="Disordered" evidence="4">
    <location>
        <begin position="667"/>
        <end position="710"/>
    </location>
</feature>
<feature type="compositionally biased region" description="Polar residues" evidence="4">
    <location>
        <begin position="864"/>
        <end position="879"/>
    </location>
</feature>
<dbReference type="GO" id="GO:0007165">
    <property type="term" value="P:signal transduction"/>
    <property type="evidence" value="ECO:0007669"/>
    <property type="project" value="TreeGrafter"/>
</dbReference>
<dbReference type="Proteomes" id="UP000694580">
    <property type="component" value="Unplaced"/>
</dbReference>
<dbReference type="PANTHER" id="PTHR16181">
    <property type="entry name" value="PROTEIN FAM83A-RELATED"/>
    <property type="match status" value="1"/>
</dbReference>
<feature type="compositionally biased region" description="Basic and acidic residues" evidence="4">
    <location>
        <begin position="609"/>
        <end position="619"/>
    </location>
</feature>
<feature type="region of interest" description="Disordered" evidence="4">
    <location>
        <begin position="437"/>
        <end position="578"/>
    </location>
</feature>
<keyword evidence="7" id="KW-1185">Reference proteome</keyword>
<reference evidence="6" key="2">
    <citation type="submission" date="2025-09" db="UniProtKB">
        <authorList>
            <consortium name="Ensembl"/>
        </authorList>
    </citation>
    <scope>IDENTIFICATION</scope>
</reference>
<reference evidence="6" key="1">
    <citation type="submission" date="2025-08" db="UniProtKB">
        <authorList>
            <consortium name="Ensembl"/>
        </authorList>
    </citation>
    <scope>IDENTIFICATION</scope>
</reference>
<feature type="compositionally biased region" description="Polar residues" evidence="4">
    <location>
        <begin position="675"/>
        <end position="710"/>
    </location>
</feature>
<evidence type="ECO:0000256" key="1">
    <source>
        <dbReference type="ARBA" id="ARBA00004496"/>
    </source>
</evidence>
<comment type="similarity">
    <text evidence="2">Belongs to the FAM83 family.</text>
</comment>
<feature type="compositionally biased region" description="Basic and acidic residues" evidence="4">
    <location>
        <begin position="484"/>
        <end position="495"/>
    </location>
</feature>
<feature type="region of interest" description="Disordered" evidence="4">
    <location>
        <begin position="860"/>
        <end position="899"/>
    </location>
</feature>
<feature type="domain" description="Scaffolding anchor of CK1" evidence="5">
    <location>
        <begin position="15"/>
        <end position="288"/>
    </location>
</feature>
<dbReference type="Ensembl" id="ENSDCDT00010031003.1">
    <property type="protein sequence ID" value="ENSDCDP00010024997.1"/>
    <property type="gene ID" value="ENSDCDG00010015938.1"/>
</dbReference>
<feature type="compositionally biased region" description="Polar residues" evidence="4">
    <location>
        <begin position="529"/>
        <end position="572"/>
    </location>
</feature>
<keyword evidence="3" id="KW-0963">Cytoplasm</keyword>
<feature type="region of interest" description="Disordered" evidence="4">
    <location>
        <begin position="602"/>
        <end position="642"/>
    </location>
</feature>